<protein>
    <submittedName>
        <fullName evidence="1">Uncharacterized protein</fullName>
    </submittedName>
</protein>
<evidence type="ECO:0000313" key="2">
    <source>
        <dbReference type="Proteomes" id="UP000339690"/>
    </source>
</evidence>
<name>A0A5Q2TSV4_9BACI</name>
<gene>
    <name evidence="1" type="ORF">GI584_23390</name>
</gene>
<dbReference type="Proteomes" id="UP000339690">
    <property type="component" value="Chromosome"/>
</dbReference>
<evidence type="ECO:0000313" key="1">
    <source>
        <dbReference type="EMBL" id="QGH37113.1"/>
    </source>
</evidence>
<accession>A0A5Q2TSV4</accession>
<dbReference type="KEGG" id="grc:GI584_23390"/>
<organism evidence="1 2">
    <name type="scientific">Gracilibacillus salitolerans</name>
    <dbReference type="NCBI Taxonomy" id="2663022"/>
    <lineage>
        <taxon>Bacteria</taxon>
        <taxon>Bacillati</taxon>
        <taxon>Bacillota</taxon>
        <taxon>Bacilli</taxon>
        <taxon>Bacillales</taxon>
        <taxon>Bacillaceae</taxon>
        <taxon>Gracilibacillus</taxon>
    </lineage>
</organism>
<reference evidence="1 2" key="1">
    <citation type="submission" date="2019-11" db="EMBL/GenBank/DDBJ databases">
        <title>Gracilibacillus salitolerans sp. nov., a moderate halophile isolated from a saline soil in northwest China.</title>
        <authorList>
            <person name="Gan L."/>
        </authorList>
    </citation>
    <scope>NUCLEOTIDE SEQUENCE [LARGE SCALE GENOMIC DNA]</scope>
    <source>
        <strain evidence="1 2">SCU50</strain>
    </source>
</reference>
<sequence length="15" mass="1682">MIALLALIVSLIKRK</sequence>
<dbReference type="EMBL" id="CP045915">
    <property type="protein sequence ID" value="QGH37113.1"/>
    <property type="molecule type" value="Genomic_DNA"/>
</dbReference>
<proteinExistence type="predicted"/>
<keyword evidence="2" id="KW-1185">Reference proteome</keyword>